<evidence type="ECO:0000256" key="7">
    <source>
        <dbReference type="ARBA" id="ARBA00022705"/>
    </source>
</evidence>
<evidence type="ECO:0000313" key="15">
    <source>
        <dbReference type="Proteomes" id="UP001314903"/>
    </source>
</evidence>
<accession>A0ABS4KPL9</accession>
<dbReference type="InterPro" id="IPR022634">
    <property type="entry name" value="DNA_polIII_beta_N"/>
</dbReference>
<keyword evidence="15" id="KW-1185">Reference proteome</keyword>
<dbReference type="PIRSF" id="PIRSF000804">
    <property type="entry name" value="DNA_pol_III_b"/>
    <property type="match status" value="1"/>
</dbReference>
<dbReference type="SMART" id="SM00480">
    <property type="entry name" value="POL3Bc"/>
    <property type="match status" value="1"/>
</dbReference>
<evidence type="ECO:0000256" key="10">
    <source>
        <dbReference type="PIRNR" id="PIRNR000804"/>
    </source>
</evidence>
<keyword evidence="5 10" id="KW-0808">Transferase</keyword>
<comment type="similarity">
    <text evidence="2 10">Belongs to the beta sliding clamp family.</text>
</comment>
<feature type="domain" description="DNA polymerase III beta sliding clamp central" evidence="12">
    <location>
        <begin position="128"/>
        <end position="239"/>
    </location>
</feature>
<dbReference type="Gene3D" id="3.10.150.10">
    <property type="entry name" value="DNA Polymerase III, subunit A, domain 2"/>
    <property type="match status" value="1"/>
</dbReference>
<reference evidence="14 15" key="1">
    <citation type="submission" date="2021-03" db="EMBL/GenBank/DDBJ databases">
        <title>Genomic Encyclopedia of Type Strains, Phase IV (KMG-IV): sequencing the most valuable type-strain genomes for metagenomic binning, comparative biology and taxonomic classification.</title>
        <authorList>
            <person name="Goeker M."/>
        </authorList>
    </citation>
    <scope>NUCLEOTIDE SEQUENCE [LARGE SCALE GENOMIC DNA]</scope>
    <source>
        <strain evidence="14 15">DSM 27512</strain>
    </source>
</reference>
<evidence type="ECO:0000256" key="1">
    <source>
        <dbReference type="ARBA" id="ARBA00004496"/>
    </source>
</evidence>
<dbReference type="InterPro" id="IPR046938">
    <property type="entry name" value="DNA_clamp_sf"/>
</dbReference>
<dbReference type="SUPFAM" id="SSF55979">
    <property type="entry name" value="DNA clamp"/>
    <property type="match status" value="3"/>
</dbReference>
<dbReference type="GO" id="GO:0003887">
    <property type="term" value="F:DNA-directed DNA polymerase activity"/>
    <property type="evidence" value="ECO:0007669"/>
    <property type="project" value="UniProtKB-EC"/>
</dbReference>
<comment type="caution">
    <text evidence="14">The sequence shown here is derived from an EMBL/GenBank/DDBJ whole genome shotgun (WGS) entry which is preliminary data.</text>
</comment>
<dbReference type="Pfam" id="PF00712">
    <property type="entry name" value="DNA_pol3_beta"/>
    <property type="match status" value="1"/>
</dbReference>
<dbReference type="RefSeq" id="WP_209661612.1">
    <property type="nucleotide sequence ID" value="NZ_JAGGLI010000032.1"/>
</dbReference>
<comment type="function">
    <text evidence="10">Confers DNA tethering and processivity to DNA polymerases and other proteins. Acts as a clamp, forming a ring around DNA (a reaction catalyzed by the clamp-loading complex) which diffuses in an ATP-independent manner freely and bidirectionally along dsDNA. Initially characterized for its ability to contact the catalytic subunit of DNA polymerase III (Pol III), a complex, multichain enzyme responsible for most of the replicative synthesis in bacteria; Pol III exhibits 3'-5' exonuclease proofreading activity. The beta chain is required for initiation of replication as well as for processivity of DNA replication.</text>
</comment>
<dbReference type="EMBL" id="JAGGLI010000032">
    <property type="protein sequence ID" value="MBP2028564.1"/>
    <property type="molecule type" value="Genomic_DNA"/>
</dbReference>
<dbReference type="Proteomes" id="UP001314903">
    <property type="component" value="Unassembled WGS sequence"/>
</dbReference>
<dbReference type="Pfam" id="PF02767">
    <property type="entry name" value="DNA_pol3_beta_2"/>
    <property type="match status" value="1"/>
</dbReference>
<dbReference type="InterPro" id="IPR001001">
    <property type="entry name" value="DNA_polIII_beta"/>
</dbReference>
<evidence type="ECO:0000259" key="12">
    <source>
        <dbReference type="Pfam" id="PF02767"/>
    </source>
</evidence>
<sequence>MKIKIFQKDLLHSLNMALKGISNKNTMELLKGILFETYEGRLILTSNNLEIGVQTTLNADIIEEGKIVIDAKIISDIVKKLPEDEIYIEVKEGNIVEIKSGSSQFNIKGFDGKDFPIPNSIEEDYYQEIPSDVFKEMIRKTSFAISQDETKPLLMGELIEINEHSINIVAIDGFRLAIKKCNLNENQKEAKLIIPGKTLIEISRMIHDNDFIKLGFDNKHASFIIGDTILTTRLLEGEFINYNQILPKEFSSKVKINTREFLNALDRASLVAKNSLIKLNIEDDIMKISSRNDEIGNLEEVISIELEGNDLEIAFNLRYFMECIKNIDEENIYLNFNTNVSPCILNPENDDSYTYLLLPVRI</sequence>
<dbReference type="Gene3D" id="3.70.10.10">
    <property type="match status" value="1"/>
</dbReference>
<evidence type="ECO:0000256" key="9">
    <source>
        <dbReference type="ARBA" id="ARBA00023125"/>
    </source>
</evidence>
<evidence type="ECO:0000256" key="3">
    <source>
        <dbReference type="ARBA" id="ARBA00021035"/>
    </source>
</evidence>
<dbReference type="InterPro" id="IPR022637">
    <property type="entry name" value="DNA_polIII_beta_cen"/>
</dbReference>
<keyword evidence="4 10" id="KW-0963">Cytoplasm</keyword>
<feature type="domain" description="DNA polymerase III beta sliding clamp C-terminal" evidence="13">
    <location>
        <begin position="244"/>
        <end position="361"/>
    </location>
</feature>
<dbReference type="PANTHER" id="PTHR30478">
    <property type="entry name" value="DNA POLYMERASE III SUBUNIT BETA"/>
    <property type="match status" value="1"/>
</dbReference>
<gene>
    <name evidence="14" type="ORF">J2Z35_002390</name>
</gene>
<feature type="domain" description="DNA polymerase III beta sliding clamp N-terminal" evidence="11">
    <location>
        <begin position="1"/>
        <end position="116"/>
    </location>
</feature>
<name>A0ABS4KPL9_9FIRM</name>
<keyword evidence="6 10" id="KW-0548">Nucleotidyltransferase</keyword>
<dbReference type="NCBIfam" id="TIGR00663">
    <property type="entry name" value="dnan"/>
    <property type="match status" value="1"/>
</dbReference>
<evidence type="ECO:0000259" key="11">
    <source>
        <dbReference type="Pfam" id="PF00712"/>
    </source>
</evidence>
<protein>
    <recommendedName>
        <fullName evidence="3 10">Beta sliding clamp</fullName>
    </recommendedName>
</protein>
<keyword evidence="9" id="KW-0238">DNA-binding</keyword>
<dbReference type="InterPro" id="IPR022635">
    <property type="entry name" value="DNA_polIII_beta_C"/>
</dbReference>
<proteinExistence type="inferred from homology"/>
<evidence type="ECO:0000313" key="14">
    <source>
        <dbReference type="EMBL" id="MBP2028564.1"/>
    </source>
</evidence>
<evidence type="ECO:0000256" key="8">
    <source>
        <dbReference type="ARBA" id="ARBA00022932"/>
    </source>
</evidence>
<evidence type="ECO:0000256" key="5">
    <source>
        <dbReference type="ARBA" id="ARBA00022679"/>
    </source>
</evidence>
<organism evidence="14 15">
    <name type="scientific">Acetoanaerobium pronyense</name>
    <dbReference type="NCBI Taxonomy" id="1482736"/>
    <lineage>
        <taxon>Bacteria</taxon>
        <taxon>Bacillati</taxon>
        <taxon>Bacillota</taxon>
        <taxon>Clostridia</taxon>
        <taxon>Peptostreptococcales</taxon>
        <taxon>Filifactoraceae</taxon>
        <taxon>Acetoanaerobium</taxon>
    </lineage>
</organism>
<evidence type="ECO:0000256" key="2">
    <source>
        <dbReference type="ARBA" id="ARBA00010752"/>
    </source>
</evidence>
<dbReference type="PANTHER" id="PTHR30478:SF0">
    <property type="entry name" value="BETA SLIDING CLAMP"/>
    <property type="match status" value="1"/>
</dbReference>
<comment type="subunit">
    <text evidence="10">Forms a ring-shaped head-to-tail homodimer around DNA.</text>
</comment>
<dbReference type="Pfam" id="PF02768">
    <property type="entry name" value="DNA_pol3_beta_3"/>
    <property type="match status" value="1"/>
</dbReference>
<evidence type="ECO:0000259" key="13">
    <source>
        <dbReference type="Pfam" id="PF02768"/>
    </source>
</evidence>
<evidence type="ECO:0000256" key="6">
    <source>
        <dbReference type="ARBA" id="ARBA00022695"/>
    </source>
</evidence>
<dbReference type="CDD" id="cd00140">
    <property type="entry name" value="beta_clamp"/>
    <property type="match status" value="1"/>
</dbReference>
<evidence type="ECO:0000256" key="4">
    <source>
        <dbReference type="ARBA" id="ARBA00022490"/>
    </source>
</evidence>
<keyword evidence="7 10" id="KW-0235">DNA replication</keyword>
<keyword evidence="8 10" id="KW-0239">DNA-directed DNA polymerase</keyword>
<comment type="subcellular location">
    <subcellularLocation>
        <location evidence="1 10">Cytoplasm</location>
    </subcellularLocation>
</comment>